<keyword evidence="1" id="KW-0902">Two-component regulatory system</keyword>
<proteinExistence type="predicted"/>
<dbReference type="RefSeq" id="WP_085621150.1">
    <property type="nucleotide sequence ID" value="NZ_JFKB01000029.1"/>
</dbReference>
<keyword evidence="5" id="KW-1185">Reference proteome</keyword>
<evidence type="ECO:0000259" key="3">
    <source>
        <dbReference type="PROSITE" id="PS50894"/>
    </source>
</evidence>
<dbReference type="GO" id="GO:0004672">
    <property type="term" value="F:protein kinase activity"/>
    <property type="evidence" value="ECO:0007669"/>
    <property type="project" value="UniProtKB-ARBA"/>
</dbReference>
<dbReference type="STRING" id="1293890.TALK_21105"/>
<dbReference type="Pfam" id="PF01627">
    <property type="entry name" value="Hpt"/>
    <property type="match status" value="1"/>
</dbReference>
<organism evidence="4 5">
    <name type="scientific">Thalassospira alkalitolerans</name>
    <dbReference type="NCBI Taxonomy" id="1293890"/>
    <lineage>
        <taxon>Bacteria</taxon>
        <taxon>Pseudomonadati</taxon>
        <taxon>Pseudomonadota</taxon>
        <taxon>Alphaproteobacteria</taxon>
        <taxon>Rhodospirillales</taxon>
        <taxon>Thalassospiraceae</taxon>
        <taxon>Thalassospira</taxon>
    </lineage>
</organism>
<reference evidence="4 5" key="1">
    <citation type="submission" date="2014-03" db="EMBL/GenBank/DDBJ databases">
        <title>The draft genome sequence of Thalassospira alkalitolerans JCM 18968.</title>
        <authorList>
            <person name="Lai Q."/>
            <person name="Shao Z."/>
        </authorList>
    </citation>
    <scope>NUCLEOTIDE SEQUENCE [LARGE SCALE GENOMIC DNA]</scope>
    <source>
        <strain evidence="4 5">JCM 18968</strain>
    </source>
</reference>
<keyword evidence="2" id="KW-0597">Phosphoprotein</keyword>
<dbReference type="InterPro" id="IPR036641">
    <property type="entry name" value="HPT_dom_sf"/>
</dbReference>
<gene>
    <name evidence="4" type="ORF">TALK_21105</name>
</gene>
<feature type="domain" description="HPt" evidence="3">
    <location>
        <begin position="16"/>
        <end position="110"/>
    </location>
</feature>
<dbReference type="AlphaFoldDB" id="A0A1Y2L5P2"/>
<dbReference type="Gene3D" id="1.20.120.160">
    <property type="entry name" value="HPT domain"/>
    <property type="match status" value="1"/>
</dbReference>
<comment type="caution">
    <text evidence="4">The sequence shown here is derived from an EMBL/GenBank/DDBJ whole genome shotgun (WGS) entry which is preliminary data.</text>
</comment>
<dbReference type="OrthoDB" id="8116512at2"/>
<dbReference type="PROSITE" id="PS50894">
    <property type="entry name" value="HPT"/>
    <property type="match status" value="1"/>
</dbReference>
<dbReference type="SUPFAM" id="SSF47226">
    <property type="entry name" value="Histidine-containing phosphotransfer domain, HPT domain"/>
    <property type="match status" value="1"/>
</dbReference>
<evidence type="ECO:0000313" key="5">
    <source>
        <dbReference type="Proteomes" id="UP000193396"/>
    </source>
</evidence>
<evidence type="ECO:0000256" key="2">
    <source>
        <dbReference type="PROSITE-ProRule" id="PRU00110"/>
    </source>
</evidence>
<name>A0A1Y2L5P2_9PROT</name>
<dbReference type="EMBL" id="JFKB01000029">
    <property type="protein sequence ID" value="OSQ42803.1"/>
    <property type="molecule type" value="Genomic_DNA"/>
</dbReference>
<dbReference type="InterPro" id="IPR008207">
    <property type="entry name" value="Sig_transdc_His_kin_Hpt_dom"/>
</dbReference>
<protein>
    <recommendedName>
        <fullName evidence="3">HPt domain-containing protein</fullName>
    </recommendedName>
</protein>
<evidence type="ECO:0000313" key="4">
    <source>
        <dbReference type="EMBL" id="OSQ42803.1"/>
    </source>
</evidence>
<accession>A0A1Y2L5P2</accession>
<evidence type="ECO:0000256" key="1">
    <source>
        <dbReference type="ARBA" id="ARBA00023012"/>
    </source>
</evidence>
<dbReference type="GO" id="GO:0000160">
    <property type="term" value="P:phosphorelay signal transduction system"/>
    <property type="evidence" value="ECO:0007669"/>
    <property type="project" value="UniProtKB-KW"/>
</dbReference>
<feature type="modified residue" description="Phosphohistidine" evidence="2">
    <location>
        <position position="58"/>
    </location>
</feature>
<dbReference type="Proteomes" id="UP000193396">
    <property type="component" value="Unassembled WGS sequence"/>
</dbReference>
<sequence>MTLLNDAQKADLKSKLKKLQDDYAKSIPEKLTEISTSWEQYVNRQDDASIHHLINCTHKLAGTAKTYGFAEIGTLASNAEDELIALHEQTPSDREISASSQAIERLVKYR</sequence>